<feature type="non-terminal residue" evidence="1">
    <location>
        <position position="86"/>
    </location>
</feature>
<dbReference type="EMBL" id="JADGJH010003498">
    <property type="protein sequence ID" value="KAJ3090518.1"/>
    <property type="molecule type" value="Genomic_DNA"/>
</dbReference>
<keyword evidence="2" id="KW-1185">Reference proteome</keyword>
<comment type="caution">
    <text evidence="1">The sequence shown here is derived from an EMBL/GenBank/DDBJ whole genome shotgun (WGS) entry which is preliminary data.</text>
</comment>
<evidence type="ECO:0000313" key="2">
    <source>
        <dbReference type="Proteomes" id="UP001211907"/>
    </source>
</evidence>
<sequence length="86" mass="9621">WGFVTFKGARFGRTGKDVRYLAKVCDKRKLESDDQSEEDTQRKRGKHDSVTILDPATVSTPVAVTVAGLSVVIIKDGLERIKYPRL</sequence>
<name>A0AAD5XC46_9FUNG</name>
<reference evidence="1" key="1">
    <citation type="submission" date="2020-05" db="EMBL/GenBank/DDBJ databases">
        <title>Phylogenomic resolution of chytrid fungi.</title>
        <authorList>
            <person name="Stajich J.E."/>
            <person name="Amses K."/>
            <person name="Simmons R."/>
            <person name="Seto K."/>
            <person name="Myers J."/>
            <person name="Bonds A."/>
            <person name="Quandt C.A."/>
            <person name="Barry K."/>
            <person name="Liu P."/>
            <person name="Grigoriev I."/>
            <person name="Longcore J.E."/>
            <person name="James T.Y."/>
        </authorList>
    </citation>
    <scope>NUCLEOTIDE SEQUENCE</scope>
    <source>
        <strain evidence="1">JEL0513</strain>
    </source>
</reference>
<proteinExistence type="predicted"/>
<dbReference type="AlphaFoldDB" id="A0AAD5XC46"/>
<organism evidence="1 2">
    <name type="scientific">Physocladia obscura</name>
    <dbReference type="NCBI Taxonomy" id="109957"/>
    <lineage>
        <taxon>Eukaryota</taxon>
        <taxon>Fungi</taxon>
        <taxon>Fungi incertae sedis</taxon>
        <taxon>Chytridiomycota</taxon>
        <taxon>Chytridiomycota incertae sedis</taxon>
        <taxon>Chytridiomycetes</taxon>
        <taxon>Chytridiales</taxon>
        <taxon>Chytriomycetaceae</taxon>
        <taxon>Physocladia</taxon>
    </lineage>
</organism>
<accession>A0AAD5XC46</accession>
<evidence type="ECO:0000313" key="1">
    <source>
        <dbReference type="EMBL" id="KAJ3090518.1"/>
    </source>
</evidence>
<gene>
    <name evidence="1" type="ORF">HK100_007412</name>
</gene>
<protein>
    <submittedName>
        <fullName evidence="1">Uncharacterized protein</fullName>
    </submittedName>
</protein>
<dbReference type="Proteomes" id="UP001211907">
    <property type="component" value="Unassembled WGS sequence"/>
</dbReference>